<comment type="similarity">
    <text evidence="6">Belongs to the peptidase M48 family.</text>
</comment>
<sequence>MLRYLNQRIVFVPTHQPLRVFMTTDGNERQRALDPLAYQQSVIDHLKREEPHAWEWSSSAGSDREADEVRDSMLRDTYRIEQTGHPQVFEACRTAMTRVGIEAPVTLYQATDGSMNASLVYVPGEVHLVFFGPILEKLNPAELLALMGHELAHYLLWSMAERDHYRASRVLDHALSYSDAKPSHRETARLLSLHTELFADRGAALAAGAPGPAIAVLVKVMTGLSNVDPDAYLRQAAEIEAKSDKSQGLSHPEIYLRARALQLWWDGDPGLDAWLRKHLHGPLSIEALDLMGQSKLTQMTRAFLARFLTEIEEPGAEIVTQLRAVFADFGRQEERLLDLAEIGVEWIDDATRDYFVALMFDVAMADPDATDAVMLAAAKTAAEIGATERLTGALRRDLKWTKTRSDRLVTQAAKAV</sequence>
<accession>A0A2K8MLB8</accession>
<keyword evidence="9" id="KW-1185">Reference proteome</keyword>
<dbReference type="AlphaFoldDB" id="A0A2K8MLB8"/>
<proteinExistence type="inferred from homology"/>
<keyword evidence="1 6" id="KW-0645">Protease</keyword>
<evidence type="ECO:0000256" key="3">
    <source>
        <dbReference type="ARBA" id="ARBA00022801"/>
    </source>
</evidence>
<reference evidence="8 9" key="1">
    <citation type="submission" date="2017-11" db="EMBL/GenBank/DDBJ databases">
        <title>Complete genome sequence of Sphingomonas sp. Strain Cra20, a psychrotolerant potential plant growth promoting rhizobacteria.</title>
        <authorList>
            <person name="Luo Y."/>
        </authorList>
    </citation>
    <scope>NUCLEOTIDE SEQUENCE [LARGE SCALE GENOMIC DNA]</scope>
    <source>
        <strain evidence="8 9">Cra20</strain>
    </source>
</reference>
<feature type="domain" description="Peptidase M48" evidence="7">
    <location>
        <begin position="111"/>
        <end position="262"/>
    </location>
</feature>
<keyword evidence="4 6" id="KW-0862">Zinc</keyword>
<name>A0A2K8MLB8_9SPHN</name>
<dbReference type="GO" id="GO:0006508">
    <property type="term" value="P:proteolysis"/>
    <property type="evidence" value="ECO:0007669"/>
    <property type="project" value="UniProtKB-KW"/>
</dbReference>
<keyword evidence="5 6" id="KW-0482">Metalloprotease</keyword>
<dbReference type="InterPro" id="IPR001915">
    <property type="entry name" value="Peptidase_M48"/>
</dbReference>
<dbReference type="Gene3D" id="3.30.2010.10">
    <property type="entry name" value="Metalloproteases ('zincins'), catalytic domain"/>
    <property type="match status" value="1"/>
</dbReference>
<evidence type="ECO:0000256" key="2">
    <source>
        <dbReference type="ARBA" id="ARBA00022723"/>
    </source>
</evidence>
<dbReference type="KEGG" id="sphc:CVN68_19105"/>
<dbReference type="Proteomes" id="UP000229081">
    <property type="component" value="Chromosome"/>
</dbReference>
<keyword evidence="2" id="KW-0479">Metal-binding</keyword>
<evidence type="ECO:0000313" key="9">
    <source>
        <dbReference type="Proteomes" id="UP000229081"/>
    </source>
</evidence>
<evidence type="ECO:0000259" key="7">
    <source>
        <dbReference type="Pfam" id="PF01435"/>
    </source>
</evidence>
<comment type="cofactor">
    <cofactor evidence="6">
        <name>Zn(2+)</name>
        <dbReference type="ChEBI" id="CHEBI:29105"/>
    </cofactor>
    <text evidence="6">Binds 1 zinc ion per subunit.</text>
</comment>
<organism evidence="8 9">
    <name type="scientific">Sphingomonas psychrotolerans</name>
    <dbReference type="NCBI Taxonomy" id="1327635"/>
    <lineage>
        <taxon>Bacteria</taxon>
        <taxon>Pseudomonadati</taxon>
        <taxon>Pseudomonadota</taxon>
        <taxon>Alphaproteobacteria</taxon>
        <taxon>Sphingomonadales</taxon>
        <taxon>Sphingomonadaceae</taxon>
        <taxon>Sphingomonas</taxon>
    </lineage>
</organism>
<dbReference type="Pfam" id="PF01435">
    <property type="entry name" value="Peptidase_M48"/>
    <property type="match status" value="1"/>
</dbReference>
<evidence type="ECO:0000313" key="8">
    <source>
        <dbReference type="EMBL" id="ATY33804.1"/>
    </source>
</evidence>
<evidence type="ECO:0000256" key="6">
    <source>
        <dbReference type="RuleBase" id="RU003983"/>
    </source>
</evidence>
<protein>
    <submittedName>
        <fullName evidence="8">Hydrolase</fullName>
    </submittedName>
</protein>
<evidence type="ECO:0000256" key="5">
    <source>
        <dbReference type="ARBA" id="ARBA00023049"/>
    </source>
</evidence>
<gene>
    <name evidence="8" type="ORF">CVN68_19105</name>
</gene>
<dbReference type="GO" id="GO:0046872">
    <property type="term" value="F:metal ion binding"/>
    <property type="evidence" value="ECO:0007669"/>
    <property type="project" value="UniProtKB-KW"/>
</dbReference>
<evidence type="ECO:0000256" key="1">
    <source>
        <dbReference type="ARBA" id="ARBA00022670"/>
    </source>
</evidence>
<evidence type="ECO:0000256" key="4">
    <source>
        <dbReference type="ARBA" id="ARBA00022833"/>
    </source>
</evidence>
<dbReference type="GO" id="GO:0004222">
    <property type="term" value="F:metalloendopeptidase activity"/>
    <property type="evidence" value="ECO:0007669"/>
    <property type="project" value="InterPro"/>
</dbReference>
<keyword evidence="3 6" id="KW-0378">Hydrolase</keyword>
<dbReference type="EMBL" id="CP024923">
    <property type="protein sequence ID" value="ATY33804.1"/>
    <property type="molecule type" value="Genomic_DNA"/>
</dbReference>